<dbReference type="Proteomes" id="UP000011518">
    <property type="component" value="Unassembled WGS sequence"/>
</dbReference>
<evidence type="ECO:0000256" key="1">
    <source>
        <dbReference type="SAM" id="MobiDB-lite"/>
    </source>
</evidence>
<proteinExistence type="predicted"/>
<organism evidence="2 3">
    <name type="scientific">Tupaia chinensis</name>
    <name type="common">Chinese tree shrew</name>
    <name type="synonym">Tupaia belangeri chinensis</name>
    <dbReference type="NCBI Taxonomy" id="246437"/>
    <lineage>
        <taxon>Eukaryota</taxon>
        <taxon>Metazoa</taxon>
        <taxon>Chordata</taxon>
        <taxon>Craniata</taxon>
        <taxon>Vertebrata</taxon>
        <taxon>Euteleostomi</taxon>
        <taxon>Mammalia</taxon>
        <taxon>Eutheria</taxon>
        <taxon>Euarchontoglires</taxon>
        <taxon>Scandentia</taxon>
        <taxon>Tupaiidae</taxon>
        <taxon>Tupaia</taxon>
    </lineage>
</organism>
<evidence type="ECO:0000313" key="2">
    <source>
        <dbReference type="EMBL" id="ELW68994.1"/>
    </source>
</evidence>
<sequence length="143" mass="16221">MVTERKPFLAVNSDSPGRFDDKRPWLEPPWGETKHSGLRHGVRAMKKPTPEAKPGHQKFRPQRKVKWRSLKCAGSFNSVLRRLQMKLLASGKAPQRCSLEKSGCPSAFSLLLALQECQCADRVPCEVQVSACRKKRCREKHAL</sequence>
<gene>
    <name evidence="2" type="ORF">TREES_T100015848</name>
</gene>
<protein>
    <submittedName>
        <fullName evidence="2">Uncharacterized protein</fullName>
    </submittedName>
</protein>
<evidence type="ECO:0000313" key="3">
    <source>
        <dbReference type="Proteomes" id="UP000011518"/>
    </source>
</evidence>
<reference evidence="3" key="2">
    <citation type="journal article" date="2013" name="Nat. Commun.">
        <title>Genome of the Chinese tree shrew.</title>
        <authorList>
            <person name="Fan Y."/>
            <person name="Huang Z.Y."/>
            <person name="Cao C.C."/>
            <person name="Chen C.S."/>
            <person name="Chen Y.X."/>
            <person name="Fan D.D."/>
            <person name="He J."/>
            <person name="Hou H.L."/>
            <person name="Hu L."/>
            <person name="Hu X.T."/>
            <person name="Jiang X.T."/>
            <person name="Lai R."/>
            <person name="Lang Y.S."/>
            <person name="Liang B."/>
            <person name="Liao S.G."/>
            <person name="Mu D."/>
            <person name="Ma Y.Y."/>
            <person name="Niu Y.Y."/>
            <person name="Sun X.Q."/>
            <person name="Xia J.Q."/>
            <person name="Xiao J."/>
            <person name="Xiong Z.Q."/>
            <person name="Xu L."/>
            <person name="Yang L."/>
            <person name="Zhang Y."/>
            <person name="Zhao W."/>
            <person name="Zhao X.D."/>
            <person name="Zheng Y.T."/>
            <person name="Zhou J.M."/>
            <person name="Zhu Y.B."/>
            <person name="Zhang G.J."/>
            <person name="Wang J."/>
            <person name="Yao Y.G."/>
        </authorList>
    </citation>
    <scope>NUCLEOTIDE SEQUENCE [LARGE SCALE GENOMIC DNA]</scope>
</reference>
<keyword evidence="3" id="KW-1185">Reference proteome</keyword>
<dbReference type="InParanoid" id="L9L2N5"/>
<dbReference type="EMBL" id="KB320555">
    <property type="protein sequence ID" value="ELW68994.1"/>
    <property type="molecule type" value="Genomic_DNA"/>
</dbReference>
<reference evidence="3" key="1">
    <citation type="submission" date="2012-07" db="EMBL/GenBank/DDBJ databases">
        <title>Genome of the Chinese tree shrew, a rising model animal genetically related to primates.</title>
        <authorList>
            <person name="Zhang G."/>
            <person name="Fan Y."/>
            <person name="Yao Y."/>
            <person name="Huang Z."/>
        </authorList>
    </citation>
    <scope>NUCLEOTIDE SEQUENCE [LARGE SCALE GENOMIC DNA]</scope>
</reference>
<dbReference type="AlphaFoldDB" id="L9L2N5"/>
<accession>L9L2N5</accession>
<name>L9L2N5_TUPCH</name>
<feature type="region of interest" description="Disordered" evidence="1">
    <location>
        <begin position="1"/>
        <end position="40"/>
    </location>
</feature>